<organism evidence="3 4">
    <name type="scientific">Chlamydomonas schloesseri</name>
    <dbReference type="NCBI Taxonomy" id="2026947"/>
    <lineage>
        <taxon>Eukaryota</taxon>
        <taxon>Viridiplantae</taxon>
        <taxon>Chlorophyta</taxon>
        <taxon>core chlorophytes</taxon>
        <taxon>Chlorophyceae</taxon>
        <taxon>CS clade</taxon>
        <taxon>Chlamydomonadales</taxon>
        <taxon>Chlamydomonadaceae</taxon>
        <taxon>Chlamydomonas</taxon>
    </lineage>
</organism>
<proteinExistence type="predicted"/>
<evidence type="ECO:0000313" key="3">
    <source>
        <dbReference type="EMBL" id="KAG2424667.1"/>
    </source>
</evidence>
<reference evidence="3" key="1">
    <citation type="journal article" date="2020" name="bioRxiv">
        <title>Comparative genomics of Chlamydomonas.</title>
        <authorList>
            <person name="Craig R.J."/>
            <person name="Hasan A.R."/>
            <person name="Ness R.W."/>
            <person name="Keightley P.D."/>
        </authorList>
    </citation>
    <scope>NUCLEOTIDE SEQUENCE</scope>
    <source>
        <strain evidence="3">CCAP 11/173</strain>
    </source>
</reference>
<dbReference type="OrthoDB" id="556813at2759"/>
<dbReference type="AlphaFoldDB" id="A0A835SH00"/>
<feature type="transmembrane region" description="Helical" evidence="2">
    <location>
        <begin position="63"/>
        <end position="82"/>
    </location>
</feature>
<name>A0A835SH00_9CHLO</name>
<keyword evidence="4" id="KW-1185">Reference proteome</keyword>
<accession>A0A835SH00</accession>
<keyword evidence="2" id="KW-1133">Transmembrane helix</keyword>
<keyword evidence="2" id="KW-0812">Transmembrane</keyword>
<evidence type="ECO:0000313" key="4">
    <source>
        <dbReference type="Proteomes" id="UP000613740"/>
    </source>
</evidence>
<feature type="compositionally biased region" description="Low complexity" evidence="1">
    <location>
        <begin position="30"/>
        <end position="55"/>
    </location>
</feature>
<evidence type="ECO:0000256" key="2">
    <source>
        <dbReference type="SAM" id="Phobius"/>
    </source>
</evidence>
<dbReference type="EMBL" id="JAEHOD010000122">
    <property type="protein sequence ID" value="KAG2424667.1"/>
    <property type="molecule type" value="Genomic_DNA"/>
</dbReference>
<protein>
    <submittedName>
        <fullName evidence="3">Uncharacterized protein</fullName>
    </submittedName>
</protein>
<feature type="region of interest" description="Disordered" evidence="1">
    <location>
        <begin position="1"/>
        <end position="60"/>
    </location>
</feature>
<sequence length="116" mass="11975">MPGSETLPRVPEEAPLDSTQRGRGMTPSCGPSSSNPAPASAASAAAAPGSQNQQGARRRRRPGGFMLVVAAGVAGVAAWVALTVKQTDALSQDQATIKGRLDSLERSALRLPWPSR</sequence>
<comment type="caution">
    <text evidence="3">The sequence shown here is derived from an EMBL/GenBank/DDBJ whole genome shotgun (WGS) entry which is preliminary data.</text>
</comment>
<dbReference type="Proteomes" id="UP000613740">
    <property type="component" value="Unassembled WGS sequence"/>
</dbReference>
<evidence type="ECO:0000256" key="1">
    <source>
        <dbReference type="SAM" id="MobiDB-lite"/>
    </source>
</evidence>
<keyword evidence="2" id="KW-0472">Membrane</keyword>
<gene>
    <name evidence="3" type="ORF">HYH02_015148</name>
</gene>